<keyword evidence="2" id="KW-1185">Reference proteome</keyword>
<gene>
    <name evidence="1" type="ORF">SAMN05443529_103155</name>
</gene>
<reference evidence="2" key="1">
    <citation type="submission" date="2016-10" db="EMBL/GenBank/DDBJ databases">
        <authorList>
            <person name="Varghese N."/>
            <person name="Submissions S."/>
        </authorList>
    </citation>
    <scope>NUCLEOTIDE SEQUENCE [LARGE SCALE GENOMIC DNA]</scope>
    <source>
        <strain evidence="2">DSM 8344</strain>
    </source>
</reference>
<name>A0A1G7UIL1_9FIRM</name>
<dbReference type="EMBL" id="FNCP01000003">
    <property type="protein sequence ID" value="SDG47344.1"/>
    <property type="molecule type" value="Genomic_DNA"/>
</dbReference>
<dbReference type="STRING" id="1121419.SAMN05443529_103155"/>
<evidence type="ECO:0008006" key="3">
    <source>
        <dbReference type="Google" id="ProtNLM"/>
    </source>
</evidence>
<organism evidence="1 2">
    <name type="scientific">Desulfosporosinus hippei DSM 8344</name>
    <dbReference type="NCBI Taxonomy" id="1121419"/>
    <lineage>
        <taxon>Bacteria</taxon>
        <taxon>Bacillati</taxon>
        <taxon>Bacillota</taxon>
        <taxon>Clostridia</taxon>
        <taxon>Eubacteriales</taxon>
        <taxon>Desulfitobacteriaceae</taxon>
        <taxon>Desulfosporosinus</taxon>
    </lineage>
</organism>
<protein>
    <recommendedName>
        <fullName evidence="3">XkdX family protein</fullName>
    </recommendedName>
</protein>
<dbReference type="AlphaFoldDB" id="A0A1G7UIL1"/>
<evidence type="ECO:0000313" key="2">
    <source>
        <dbReference type="Proteomes" id="UP000198656"/>
    </source>
</evidence>
<accession>A0A1G7UIL1</accession>
<evidence type="ECO:0000313" key="1">
    <source>
        <dbReference type="EMBL" id="SDG47344.1"/>
    </source>
</evidence>
<dbReference type="RefSeq" id="WP_176786061.1">
    <property type="nucleotide sequence ID" value="NZ_FNCP01000003.1"/>
</dbReference>
<dbReference type="Proteomes" id="UP000198656">
    <property type="component" value="Unassembled WGS sequence"/>
</dbReference>
<sequence length="52" mass="5956">MPSILTYTYCKTVIQNGTYGTKEDMLIKLDVFLLNNRITQDQYNELTGLLPA</sequence>
<proteinExistence type="predicted"/>